<dbReference type="InterPro" id="IPR027417">
    <property type="entry name" value="P-loop_NTPase"/>
</dbReference>
<evidence type="ECO:0000256" key="8">
    <source>
        <dbReference type="ARBA" id="ARBA00022840"/>
    </source>
</evidence>
<dbReference type="Gene3D" id="3.30.160.20">
    <property type="match status" value="2"/>
</dbReference>
<reference evidence="15 16" key="1">
    <citation type="submission" date="2024-06" db="EMBL/GenBank/DDBJ databases">
        <title>A chromosome-level genome assembly of beet webworm, Loxostege sticticalis.</title>
        <authorList>
            <person name="Zhang Y."/>
        </authorList>
    </citation>
    <scope>NUCLEOTIDE SEQUENCE [LARGE SCALE GENOMIC DNA]</scope>
    <source>
        <strain evidence="15">AQ026</strain>
        <tissue evidence="15">Whole body</tissue>
    </source>
</reference>
<dbReference type="InterPro" id="IPR011545">
    <property type="entry name" value="DEAD/DEAH_box_helicase_dom"/>
</dbReference>
<keyword evidence="16" id="KW-1185">Reference proteome</keyword>
<dbReference type="CDD" id="cd18791">
    <property type="entry name" value="SF2_C_RHA"/>
    <property type="match status" value="1"/>
</dbReference>
<dbReference type="InterPro" id="IPR044445">
    <property type="entry name" value="DHX9_DSRM_1"/>
</dbReference>
<dbReference type="Proteomes" id="UP001549920">
    <property type="component" value="Unassembled WGS sequence"/>
</dbReference>
<dbReference type="InterPro" id="IPR014001">
    <property type="entry name" value="Helicase_ATP-bd"/>
</dbReference>
<dbReference type="InterPro" id="IPR002464">
    <property type="entry name" value="DNA/RNA_helicase_DEAH_CS"/>
</dbReference>
<feature type="domain" description="DRBM" evidence="12">
    <location>
        <begin position="167"/>
        <end position="239"/>
    </location>
</feature>
<accession>A0ABR3H879</accession>
<evidence type="ECO:0000256" key="9">
    <source>
        <dbReference type="ARBA" id="ARBA00023242"/>
    </source>
</evidence>
<evidence type="ECO:0000256" key="3">
    <source>
        <dbReference type="ARBA" id="ARBA00012552"/>
    </source>
</evidence>
<dbReference type="CDD" id="cd19855">
    <property type="entry name" value="DSRM_DHX9_rpt2"/>
    <property type="match status" value="1"/>
</dbReference>
<dbReference type="SUPFAM" id="SSF54768">
    <property type="entry name" value="dsRNA-binding domain-like"/>
    <property type="match status" value="2"/>
</dbReference>
<dbReference type="InterPro" id="IPR001650">
    <property type="entry name" value="Helicase_C-like"/>
</dbReference>
<dbReference type="InterPro" id="IPR007502">
    <property type="entry name" value="Helicase-assoc_dom"/>
</dbReference>
<keyword evidence="5" id="KW-0547">Nucleotide-binding</keyword>
<evidence type="ECO:0000259" key="12">
    <source>
        <dbReference type="PROSITE" id="PS50137"/>
    </source>
</evidence>
<dbReference type="SMART" id="SM00358">
    <property type="entry name" value="DSRM"/>
    <property type="match status" value="2"/>
</dbReference>
<keyword evidence="9" id="KW-0539">Nucleus</keyword>
<evidence type="ECO:0000259" key="14">
    <source>
        <dbReference type="PROSITE" id="PS51194"/>
    </source>
</evidence>
<dbReference type="InterPro" id="IPR014720">
    <property type="entry name" value="dsRBD_dom"/>
</dbReference>
<name>A0ABR3H879_LOXSC</name>
<evidence type="ECO:0000313" key="15">
    <source>
        <dbReference type="EMBL" id="KAL0861003.1"/>
    </source>
</evidence>
<feature type="compositionally biased region" description="Gly residues" evidence="11">
    <location>
        <begin position="1184"/>
        <end position="1240"/>
    </location>
</feature>
<keyword evidence="10" id="KW-0694">RNA-binding</keyword>
<dbReference type="PROSITE" id="PS00690">
    <property type="entry name" value="DEAH_ATP_HELICASE"/>
    <property type="match status" value="1"/>
</dbReference>
<dbReference type="Gene3D" id="1.20.120.1080">
    <property type="match status" value="1"/>
</dbReference>
<feature type="domain" description="Helicase ATP-binding" evidence="13">
    <location>
        <begin position="396"/>
        <end position="562"/>
    </location>
</feature>
<evidence type="ECO:0000256" key="11">
    <source>
        <dbReference type="SAM" id="MobiDB-lite"/>
    </source>
</evidence>
<dbReference type="SMART" id="SM00487">
    <property type="entry name" value="DEXDc"/>
    <property type="match status" value="1"/>
</dbReference>
<dbReference type="EMBL" id="JBEUOH010000024">
    <property type="protein sequence ID" value="KAL0861003.1"/>
    <property type="molecule type" value="Genomic_DNA"/>
</dbReference>
<dbReference type="InterPro" id="IPR044446">
    <property type="entry name" value="DHX9_DSRM_2"/>
</dbReference>
<keyword evidence="7" id="KW-0347">Helicase</keyword>
<dbReference type="InterPro" id="IPR011709">
    <property type="entry name" value="DEAD-box_helicase_OB_fold"/>
</dbReference>
<comment type="caution">
    <text evidence="15">The sequence shown here is derived from an EMBL/GenBank/DDBJ whole genome shotgun (WGS) entry which is preliminary data.</text>
</comment>
<comment type="similarity">
    <text evidence="2">Belongs to the DEAD box helicase family. DEAH subfamily.</text>
</comment>
<keyword evidence="6" id="KW-0378">Hydrolase</keyword>
<protein>
    <recommendedName>
        <fullName evidence="3">RNA helicase</fullName>
        <ecNumber evidence="3">3.6.4.13</ecNumber>
    </recommendedName>
</protein>
<feature type="domain" description="Helicase C-terminal" evidence="14">
    <location>
        <begin position="652"/>
        <end position="823"/>
    </location>
</feature>
<keyword evidence="4" id="KW-0677">Repeat</keyword>
<keyword evidence="8" id="KW-0067">ATP-binding</keyword>
<comment type="subcellular location">
    <subcellularLocation>
        <location evidence="1">Nucleus</location>
    </subcellularLocation>
</comment>
<dbReference type="SUPFAM" id="SSF52540">
    <property type="entry name" value="P-loop containing nucleoside triphosphate hydrolases"/>
    <property type="match status" value="1"/>
</dbReference>
<evidence type="ECO:0000256" key="10">
    <source>
        <dbReference type="PROSITE-ProRule" id="PRU00266"/>
    </source>
</evidence>
<evidence type="ECO:0000256" key="7">
    <source>
        <dbReference type="ARBA" id="ARBA00022806"/>
    </source>
</evidence>
<dbReference type="PROSITE" id="PS51194">
    <property type="entry name" value="HELICASE_CTER"/>
    <property type="match status" value="1"/>
</dbReference>
<gene>
    <name evidence="15" type="ORF">ABMA27_009530</name>
</gene>
<dbReference type="CDD" id="cd19854">
    <property type="entry name" value="DSRM_DHX9_rpt1"/>
    <property type="match status" value="1"/>
</dbReference>
<dbReference type="SMART" id="SM00847">
    <property type="entry name" value="HA2"/>
    <property type="match status" value="1"/>
</dbReference>
<dbReference type="PANTHER" id="PTHR18934">
    <property type="entry name" value="ATP-DEPENDENT RNA HELICASE"/>
    <property type="match status" value="1"/>
</dbReference>
<dbReference type="PANTHER" id="PTHR18934:SF119">
    <property type="entry name" value="ATP-DEPENDENT RNA HELICASE A"/>
    <property type="match status" value="1"/>
</dbReference>
<feature type="domain" description="DRBM" evidence="12">
    <location>
        <begin position="2"/>
        <end position="70"/>
    </location>
</feature>
<evidence type="ECO:0000256" key="2">
    <source>
        <dbReference type="ARBA" id="ARBA00008792"/>
    </source>
</evidence>
<evidence type="ECO:0000256" key="4">
    <source>
        <dbReference type="ARBA" id="ARBA00022737"/>
    </source>
</evidence>
<feature type="region of interest" description="Disordered" evidence="11">
    <location>
        <begin position="584"/>
        <end position="618"/>
    </location>
</feature>
<evidence type="ECO:0000256" key="1">
    <source>
        <dbReference type="ARBA" id="ARBA00004123"/>
    </source>
</evidence>
<dbReference type="Pfam" id="PF00271">
    <property type="entry name" value="Helicase_C"/>
    <property type="match status" value="1"/>
</dbReference>
<evidence type="ECO:0000259" key="13">
    <source>
        <dbReference type="PROSITE" id="PS51192"/>
    </source>
</evidence>
<dbReference type="Pfam" id="PF07717">
    <property type="entry name" value="OB_NTP_bind"/>
    <property type="match status" value="1"/>
</dbReference>
<feature type="region of interest" description="Disordered" evidence="11">
    <location>
        <begin position="1253"/>
        <end position="1273"/>
    </location>
</feature>
<organism evidence="15 16">
    <name type="scientific">Loxostege sticticalis</name>
    <name type="common">Beet webworm moth</name>
    <dbReference type="NCBI Taxonomy" id="481309"/>
    <lineage>
        <taxon>Eukaryota</taxon>
        <taxon>Metazoa</taxon>
        <taxon>Ecdysozoa</taxon>
        <taxon>Arthropoda</taxon>
        <taxon>Hexapoda</taxon>
        <taxon>Insecta</taxon>
        <taxon>Pterygota</taxon>
        <taxon>Neoptera</taxon>
        <taxon>Endopterygota</taxon>
        <taxon>Lepidoptera</taxon>
        <taxon>Glossata</taxon>
        <taxon>Ditrysia</taxon>
        <taxon>Pyraloidea</taxon>
        <taxon>Crambidae</taxon>
        <taxon>Pyraustinae</taxon>
        <taxon>Loxostege</taxon>
    </lineage>
</organism>
<evidence type="ECO:0000256" key="5">
    <source>
        <dbReference type="ARBA" id="ARBA00022741"/>
    </source>
</evidence>
<dbReference type="PROSITE" id="PS50137">
    <property type="entry name" value="DS_RBD"/>
    <property type="match status" value="2"/>
</dbReference>
<dbReference type="Gene3D" id="3.40.50.300">
    <property type="entry name" value="P-loop containing nucleotide triphosphate hydrolases"/>
    <property type="match status" value="2"/>
</dbReference>
<dbReference type="PROSITE" id="PS51192">
    <property type="entry name" value="HELICASE_ATP_BIND_1"/>
    <property type="match status" value="1"/>
</dbReference>
<dbReference type="Pfam" id="PF00270">
    <property type="entry name" value="DEAD"/>
    <property type="match status" value="1"/>
</dbReference>
<evidence type="ECO:0000313" key="16">
    <source>
        <dbReference type="Proteomes" id="UP001549920"/>
    </source>
</evidence>
<proteinExistence type="inferred from homology"/>
<sequence>MDVKSFLHSWCNKKSLNPAFDFRATGPKHRQRFLCEVRVEGISYVGVGNSTTKKEAQFNAARDFVSYLQRTGQVNANEVPEDVRVKQEDAPPMMGPAQGMMHHEPQRSRPVFQEGMGPDSMGQAYHAYGGQNQNFTYMDRLQQQKNVEEAEDLDVNASLHGNWTMENAKSKLHQFMQMNKINADYVYKAVGPDHTRSFCCEMSIYVRQLGRNVTGRETASNKQTASKSCALSLVRQLYHLGVIEAFSGTLKKDRTAEGLMKPYPVAISPELEAQLEDTLQELQIEPVDVNNASVQQSEGTDGKTVVTLLQLDRVRAMREARPTPGGVVSWSPPQANWNAWTGCNIDEGPLASMSLEDISSDLEKGHRDICQNSQLYQESLNERQQLPVYAMKSQIMDAINENPVIIIRGNTGCGKTTQVCQFILDDYVASGQGAWANIFVTQPRRISAVSVAERVASERCEELGNSVGYSVRFESVLPRPYGSILFCTVGVLLRKLEGGLRGVSHVLVDEVHERDADTDFALILLRDMAHTYPELRIILMSATVDTTLFTSYFGNCPVIEVPGRTYPVRQYFLEDSIELTKFVPPPDTRKRKSSGKKASKDDEDDEDEGVGVDEQDEDMNKTCQLSADYSPETSRSLRQLSEKDMSFELIEAILLYITQLKEDGAVLVFLPGWNLIFALMKHLSQHRVFGDQSKFVILPLHSQIPREDQKKVFVTPPPGITKVILSTNIAETSITINDVVYVIDSCKAKMKLFTSHNNMTSYATVWASRTNLEQRKGRAGRVRPGVCFTLCTRARFDKLDEHQTAEMFRTPLHELALSIKLLRLGSIGHFLSKAPEPPPLDAVIEAEAMLRELGCLDVHNQDALTPLGTILAKLPIEPRLGKMMVLGFVLGVGDALTTMAANSTTFPEVFLLEGRRRLSAHQRALAGERASDHVAMLNAFQMWERERNKGEEAEMQWCEWKGVQQTTLRVTSEAKYQLINILTTSIGFPEECCTGQRWNPSGPDPMLDMVIALMCMGLYPNVCLHQGKRKVLTTEGKPALIHKTSVNCSNLEQKFPSPLFVFGEKVRTRAISCKQTTMVAPLHLLLFACRKVEWVDNMVRLDNWLNFDMSPRAAALVVALRPAIEKLVERAASEPDAALQFTPQEQKIVDCLRALCVMDAGDFNITRETTPLQFRPDGAKRGGNRGWGTNGPRAGFGGGFGNRGGFGGNRGGFGSNQGGFGGNQGGFGGNQGGFGGNDGFNRGGFGNGGFGRGFGNRGRGFGRGGFRGRGNWN</sequence>
<dbReference type="Pfam" id="PF00035">
    <property type="entry name" value="dsrm"/>
    <property type="match status" value="2"/>
</dbReference>
<feature type="compositionally biased region" description="Acidic residues" evidence="11">
    <location>
        <begin position="601"/>
        <end position="617"/>
    </location>
</feature>
<dbReference type="EC" id="3.6.4.13" evidence="3"/>
<evidence type="ECO:0000256" key="6">
    <source>
        <dbReference type="ARBA" id="ARBA00022801"/>
    </source>
</evidence>
<feature type="region of interest" description="Disordered" evidence="11">
    <location>
        <begin position="1173"/>
        <end position="1240"/>
    </location>
</feature>
<dbReference type="SMART" id="SM00490">
    <property type="entry name" value="HELICc"/>
    <property type="match status" value="1"/>
</dbReference>